<accession>A0ABM1QHQ2</accession>
<protein>
    <submittedName>
        <fullName evidence="3">Uncharacterized protein LOC109126859</fullName>
    </submittedName>
</protein>
<reference evidence="2" key="1">
    <citation type="journal article" date="2014" name="Nat. Commun.">
        <title>The emerging biofuel crop Camelina sativa retains a highly undifferentiated hexaploid genome structure.</title>
        <authorList>
            <person name="Kagale S."/>
            <person name="Koh C."/>
            <person name="Nixon J."/>
            <person name="Bollina V."/>
            <person name="Clarke W.E."/>
            <person name="Tuteja R."/>
            <person name="Spillane C."/>
            <person name="Robinson S.J."/>
            <person name="Links M.G."/>
            <person name="Clarke C."/>
            <person name="Higgins E.E."/>
            <person name="Huebert T."/>
            <person name="Sharpe A.G."/>
            <person name="Parkin I.A."/>
        </authorList>
    </citation>
    <scope>NUCLEOTIDE SEQUENCE [LARGE SCALE GENOMIC DNA]</scope>
    <source>
        <strain evidence="2">cv. DH55</strain>
    </source>
</reference>
<dbReference type="InterPro" id="IPR021109">
    <property type="entry name" value="Peptidase_aspartic_dom_sf"/>
</dbReference>
<dbReference type="CDD" id="cd00303">
    <property type="entry name" value="retropepsin_like"/>
    <property type="match status" value="1"/>
</dbReference>
<proteinExistence type="predicted"/>
<dbReference type="PANTHER" id="PTHR33067:SF31">
    <property type="entry name" value="RNA-DIRECTED DNA POLYMERASE"/>
    <property type="match status" value="1"/>
</dbReference>
<gene>
    <name evidence="3" type="primary">LOC109126859</name>
</gene>
<keyword evidence="2" id="KW-1185">Reference proteome</keyword>
<evidence type="ECO:0000313" key="3">
    <source>
        <dbReference type="RefSeq" id="XP_019086290.1"/>
    </source>
</evidence>
<dbReference type="Proteomes" id="UP000694864">
    <property type="component" value="Chromosome 10"/>
</dbReference>
<dbReference type="PANTHER" id="PTHR33067">
    <property type="entry name" value="RNA-DIRECTED DNA POLYMERASE-RELATED"/>
    <property type="match status" value="1"/>
</dbReference>
<organism evidence="2 3">
    <name type="scientific">Camelina sativa</name>
    <name type="common">False flax</name>
    <name type="synonym">Myagrum sativum</name>
    <dbReference type="NCBI Taxonomy" id="90675"/>
    <lineage>
        <taxon>Eukaryota</taxon>
        <taxon>Viridiplantae</taxon>
        <taxon>Streptophyta</taxon>
        <taxon>Embryophyta</taxon>
        <taxon>Tracheophyta</taxon>
        <taxon>Spermatophyta</taxon>
        <taxon>Magnoliopsida</taxon>
        <taxon>eudicotyledons</taxon>
        <taxon>Gunneridae</taxon>
        <taxon>Pentapetalae</taxon>
        <taxon>rosids</taxon>
        <taxon>malvids</taxon>
        <taxon>Brassicales</taxon>
        <taxon>Brassicaceae</taxon>
        <taxon>Camelineae</taxon>
        <taxon>Camelina</taxon>
    </lineage>
</organism>
<dbReference type="Gene3D" id="2.40.70.10">
    <property type="entry name" value="Acid Proteases"/>
    <property type="match status" value="1"/>
</dbReference>
<feature type="region of interest" description="Disordered" evidence="1">
    <location>
        <begin position="1"/>
        <end position="24"/>
    </location>
</feature>
<name>A0ABM1QHQ2_CAMSA</name>
<dbReference type="GeneID" id="109126859"/>
<evidence type="ECO:0000313" key="2">
    <source>
        <dbReference type="Proteomes" id="UP000694864"/>
    </source>
</evidence>
<evidence type="ECO:0000256" key="1">
    <source>
        <dbReference type="SAM" id="MobiDB-lite"/>
    </source>
</evidence>
<sequence>MLRVREHGSKVGKLPQGKREAREHSSVLLLQGGGTYQATLSKVAAVDKKEEEKGSALEQEAKNQAKRDLDDIGTAVIPTKLEEPGSFNLPCSINYMHFNKCLYDLGASVSVMHYSITEKLGYEEFRPSNLYISLADGSNKDVIVKLENFPMKIRKPIIPTDFVIIEMEKENEDPIILGRPFLATAGAIIDVKRV</sequence>
<dbReference type="RefSeq" id="XP_019086290.1">
    <property type="nucleotide sequence ID" value="XM_019230745.1"/>
</dbReference>
<reference evidence="3" key="2">
    <citation type="submission" date="2025-08" db="UniProtKB">
        <authorList>
            <consortium name="RefSeq"/>
        </authorList>
    </citation>
    <scope>IDENTIFICATION</scope>
    <source>
        <tissue evidence="3">Leaf</tissue>
    </source>
</reference>
<dbReference type="SUPFAM" id="SSF50630">
    <property type="entry name" value="Acid proteases"/>
    <property type="match status" value="1"/>
</dbReference>